<name>A0AAN8XMK9_POLSC</name>
<dbReference type="PANTHER" id="PTHR46618">
    <property type="entry name" value="ARMADILLO REPEAT-CONTAINING PROTEIN 3"/>
    <property type="match status" value="1"/>
</dbReference>
<proteinExistence type="predicted"/>
<dbReference type="PANTHER" id="PTHR46618:SF1">
    <property type="entry name" value="ARMADILLO REPEAT-CONTAINING PROTEIN 3"/>
    <property type="match status" value="1"/>
</dbReference>
<organism evidence="2 3">
    <name type="scientific">Polyplax serrata</name>
    <name type="common">Common mouse louse</name>
    <dbReference type="NCBI Taxonomy" id="468196"/>
    <lineage>
        <taxon>Eukaryota</taxon>
        <taxon>Metazoa</taxon>
        <taxon>Ecdysozoa</taxon>
        <taxon>Arthropoda</taxon>
        <taxon>Hexapoda</taxon>
        <taxon>Insecta</taxon>
        <taxon>Pterygota</taxon>
        <taxon>Neoptera</taxon>
        <taxon>Paraneoptera</taxon>
        <taxon>Psocodea</taxon>
        <taxon>Troctomorpha</taxon>
        <taxon>Phthiraptera</taxon>
        <taxon>Anoplura</taxon>
        <taxon>Polyplacidae</taxon>
        <taxon>Polyplax</taxon>
    </lineage>
</organism>
<sequence length="574" mass="64204">MAGKKKEGVAGLKGTSGGLRRDDRLASSKSIFDMITIDARNAMTVIYMLQSPEDNIVLKAVASLEIYGERSEANLQLLSSLGILQFLLPLVRVSDTVIKRFSQKLIGLLCSLEEFREQMFKLDDVLVTFVDILEKRVYLRLEPDVVMHEFSALTLAELTKECEGASKLLKIDNCIPTLFLRITSSDPDIANHLLNDVFGIEHFIKCPYFDITRVLALVSSGYPAIQMLAIEVLLQLLSWHRDNTILFAFRDARGIESALEIMEKEEWSDLHTLALDLLTNVVDSTDLCESLLQTGCLVRFINLLETVDSGPFIEKILGVLGRMAQTQKGRMALHKLEAIPKFCYYLNARVDVVLQSCCMGLANMAQYALSLDSIVAENPFPQMLDILINGENDLDLRNTAAFALSVLATEERRVAEILLNLEKFETLYDILNDNNKSYPKELCSNIIQIFTGISAYEYLRTEIVTENFLIALINCIMSDGDSLGRGSSLEVDALECLCGYLTDQKAQFLFNKLGGPKKVFHCMKSRFAAVRDWAGQLVTVTSQNKDFVKAFIKIGGLDRQVVPVSHTCSIPLFV</sequence>
<evidence type="ECO:0000313" key="3">
    <source>
        <dbReference type="Proteomes" id="UP001372834"/>
    </source>
</evidence>
<comment type="caution">
    <text evidence="2">The sequence shown here is derived from an EMBL/GenBank/DDBJ whole genome shotgun (WGS) entry which is preliminary data.</text>
</comment>
<accession>A0AAN8XMK9</accession>
<dbReference type="Gene3D" id="1.25.10.10">
    <property type="entry name" value="Leucine-rich Repeat Variant"/>
    <property type="match status" value="2"/>
</dbReference>
<evidence type="ECO:0000313" key="2">
    <source>
        <dbReference type="EMBL" id="KAK6643614.1"/>
    </source>
</evidence>
<reference evidence="2 3" key="1">
    <citation type="submission" date="2023-10" db="EMBL/GenBank/DDBJ databases">
        <title>Genomes of two closely related lineages of the louse Polyplax serrata with different host specificities.</title>
        <authorList>
            <person name="Martinu J."/>
            <person name="Tarabai H."/>
            <person name="Stefka J."/>
            <person name="Hypsa V."/>
        </authorList>
    </citation>
    <scope>NUCLEOTIDE SEQUENCE [LARGE SCALE GENOMIC DNA]</scope>
    <source>
        <strain evidence="2">HR10_N</strain>
    </source>
</reference>
<dbReference type="EMBL" id="JAWJWE010000002">
    <property type="protein sequence ID" value="KAK6643614.1"/>
    <property type="molecule type" value="Genomic_DNA"/>
</dbReference>
<dbReference type="InterPro" id="IPR011989">
    <property type="entry name" value="ARM-like"/>
</dbReference>
<dbReference type="Proteomes" id="UP001372834">
    <property type="component" value="Unassembled WGS sequence"/>
</dbReference>
<dbReference type="SUPFAM" id="SSF48371">
    <property type="entry name" value="ARM repeat"/>
    <property type="match status" value="1"/>
</dbReference>
<dbReference type="InterPro" id="IPR016024">
    <property type="entry name" value="ARM-type_fold"/>
</dbReference>
<dbReference type="AlphaFoldDB" id="A0AAN8XMK9"/>
<protein>
    <submittedName>
        <fullName evidence="2">Uncharacterized protein</fullName>
    </submittedName>
</protein>
<evidence type="ECO:0000256" key="1">
    <source>
        <dbReference type="ARBA" id="ARBA00022737"/>
    </source>
</evidence>
<keyword evidence="1" id="KW-0677">Repeat</keyword>
<dbReference type="InterPro" id="IPR052441">
    <property type="entry name" value="Armadillo-Ser/Thr_Kinase"/>
</dbReference>
<gene>
    <name evidence="2" type="ORF">RUM43_005124</name>
</gene>